<dbReference type="SUPFAM" id="SSF48452">
    <property type="entry name" value="TPR-like"/>
    <property type="match status" value="1"/>
</dbReference>
<protein>
    <recommendedName>
        <fullName evidence="2">NB-ARC domain-containing protein</fullName>
    </recommendedName>
</protein>
<dbReference type="PRINTS" id="PR00364">
    <property type="entry name" value="DISEASERSIST"/>
</dbReference>
<keyword evidence="4" id="KW-1185">Reference proteome</keyword>
<feature type="domain" description="NB-ARC" evidence="2">
    <location>
        <begin position="54"/>
        <end position="215"/>
    </location>
</feature>
<dbReference type="Pfam" id="PF13424">
    <property type="entry name" value="TPR_12"/>
    <property type="match status" value="2"/>
</dbReference>
<dbReference type="Gene3D" id="3.40.50.300">
    <property type="entry name" value="P-loop containing nucleotide triphosphate hydrolases"/>
    <property type="match status" value="1"/>
</dbReference>
<dbReference type="InterPro" id="IPR027417">
    <property type="entry name" value="P-loop_NTPase"/>
</dbReference>
<reference evidence="4" key="1">
    <citation type="journal article" date="2019" name="Int. J. Syst. Evol. Microbiol.">
        <title>The Global Catalogue of Microorganisms (GCM) 10K type strain sequencing project: providing services to taxonomists for standard genome sequencing and annotation.</title>
        <authorList>
            <consortium name="The Broad Institute Genomics Platform"/>
            <consortium name="The Broad Institute Genome Sequencing Center for Infectious Disease"/>
            <person name="Wu L."/>
            <person name="Ma J."/>
        </authorList>
    </citation>
    <scope>NUCLEOTIDE SEQUENCE [LARGE SCALE GENOMIC DNA]</scope>
    <source>
        <strain evidence="4">JCM 16221</strain>
    </source>
</reference>
<comment type="caution">
    <text evidence="3">The sequence shown here is derived from an EMBL/GenBank/DDBJ whole genome shotgun (WGS) entry which is preliminary data.</text>
</comment>
<proteinExistence type="predicted"/>
<dbReference type="SUPFAM" id="SSF52540">
    <property type="entry name" value="P-loop containing nucleoside triphosphate hydrolases"/>
    <property type="match status" value="1"/>
</dbReference>
<evidence type="ECO:0000259" key="2">
    <source>
        <dbReference type="Pfam" id="PF00931"/>
    </source>
</evidence>
<feature type="repeat" description="TPR" evidence="1">
    <location>
        <begin position="568"/>
        <end position="601"/>
    </location>
</feature>
<evidence type="ECO:0000313" key="4">
    <source>
        <dbReference type="Proteomes" id="UP001501218"/>
    </source>
</evidence>
<dbReference type="SMART" id="SM00028">
    <property type="entry name" value="TPR"/>
    <property type="match status" value="5"/>
</dbReference>
<dbReference type="EMBL" id="BAAARA010000007">
    <property type="protein sequence ID" value="GAA2346760.1"/>
    <property type="molecule type" value="Genomic_DNA"/>
</dbReference>
<sequence>MSNDFTGSATNVVQAEHISGGVHFHQAPERDLPVPRQLPPRITHFTNRVGIQTQLNSWLDETGDDRAGLITGSGGVGKSSLTTYWAYRVRERFPDGDLFLDLRGYHDRGRLSADEALEQLLRSLGVTGEDLALDTEAKAALYRSLLHGRRMLIVLDNAVTAEQVRPLLPGSPTCRVLVTSRNLLASLTAREGAHRMPLDVLSPEHAIELLRSTTGADRIDVEPEAAAELARYCGHLPLALRIAAERLVAEAHLGVAELVEELADERARLDALSTEDESNAVRAVLSWSYRNLPAESARLFRLLGLTGAPDIGLEAAAALADLPRAKTRRLLSDLTGAHLLDEHRARRYRFHDLTALYASECAEHDEPAEERDAAVRRLLSWYLHTTITASWRAAPEFSRIPMRTPEQAGEVPDFPDRPSALRWYDEERENLLAAVRLAADRGEHLHAWQLPTSLFGFLLVRWPLADWMETHRIGLAAARELDDPQAEAWMLTCTAIARRSLRDNETALAELQRAIELWQRTGPAWAHAWALRDLGELHFKMGRDAEADEVLERALAAHVELGDDYGEATTLAVLAKAEHRLGQHDEALRHLQRTLELRRAHDDSRNEASCLHHIGRVLGALGRTDEAHEHLERALELHRRLEFGLGEAEAREFLGELLQASGRSDEAREQLRLAAQRYDEMGVPHELAG</sequence>
<feature type="repeat" description="TPR" evidence="1">
    <location>
        <begin position="608"/>
        <end position="641"/>
    </location>
</feature>
<dbReference type="PROSITE" id="PS50005">
    <property type="entry name" value="TPR"/>
    <property type="match status" value="2"/>
</dbReference>
<name>A0ABP5T8Z2_9PSEU</name>
<dbReference type="RefSeq" id="WP_344130436.1">
    <property type="nucleotide sequence ID" value="NZ_BAAARA010000007.1"/>
</dbReference>
<keyword evidence="1" id="KW-0802">TPR repeat</keyword>
<evidence type="ECO:0000313" key="3">
    <source>
        <dbReference type="EMBL" id="GAA2346760.1"/>
    </source>
</evidence>
<accession>A0ABP5T8Z2</accession>
<dbReference type="InterPro" id="IPR002182">
    <property type="entry name" value="NB-ARC"/>
</dbReference>
<dbReference type="InterPro" id="IPR019734">
    <property type="entry name" value="TPR_rpt"/>
</dbReference>
<dbReference type="PANTHER" id="PTHR47691:SF3">
    <property type="entry name" value="HTH-TYPE TRANSCRIPTIONAL REGULATOR RV0890C-RELATED"/>
    <property type="match status" value="1"/>
</dbReference>
<dbReference type="Proteomes" id="UP001501218">
    <property type="component" value="Unassembled WGS sequence"/>
</dbReference>
<gene>
    <name evidence="3" type="ORF">GCM10009854_24640</name>
</gene>
<dbReference type="InterPro" id="IPR011990">
    <property type="entry name" value="TPR-like_helical_dom_sf"/>
</dbReference>
<dbReference type="Pfam" id="PF00931">
    <property type="entry name" value="NB-ARC"/>
    <property type="match status" value="1"/>
</dbReference>
<dbReference type="Gene3D" id="1.25.40.10">
    <property type="entry name" value="Tetratricopeptide repeat domain"/>
    <property type="match status" value="2"/>
</dbReference>
<organism evidence="3 4">
    <name type="scientific">Saccharopolyspora halophila</name>
    <dbReference type="NCBI Taxonomy" id="405551"/>
    <lineage>
        <taxon>Bacteria</taxon>
        <taxon>Bacillati</taxon>
        <taxon>Actinomycetota</taxon>
        <taxon>Actinomycetes</taxon>
        <taxon>Pseudonocardiales</taxon>
        <taxon>Pseudonocardiaceae</taxon>
        <taxon>Saccharopolyspora</taxon>
    </lineage>
</organism>
<evidence type="ECO:0000256" key="1">
    <source>
        <dbReference type="PROSITE-ProRule" id="PRU00339"/>
    </source>
</evidence>
<dbReference type="PANTHER" id="PTHR47691">
    <property type="entry name" value="REGULATOR-RELATED"/>
    <property type="match status" value="1"/>
</dbReference>